<comment type="caution">
    <text evidence="1">The sequence shown here is derived from an EMBL/GenBank/DDBJ whole genome shotgun (WGS) entry which is preliminary data.</text>
</comment>
<reference evidence="2" key="1">
    <citation type="journal article" date="2019" name="Int. J. Syst. Evol. Microbiol.">
        <title>The Global Catalogue of Microorganisms (GCM) 10K type strain sequencing project: providing services to taxonomists for standard genome sequencing and annotation.</title>
        <authorList>
            <consortium name="The Broad Institute Genomics Platform"/>
            <consortium name="The Broad Institute Genome Sequencing Center for Infectious Disease"/>
            <person name="Wu L."/>
            <person name="Ma J."/>
        </authorList>
    </citation>
    <scope>NUCLEOTIDE SEQUENCE [LARGE SCALE GENOMIC DNA]</scope>
    <source>
        <strain evidence="2">KCTC 12848</strain>
    </source>
</reference>
<gene>
    <name evidence="1" type="primary">cas8c</name>
    <name evidence="1" type="ORF">ACFSKX_07370</name>
</gene>
<dbReference type="InterPro" id="IPR010144">
    <property type="entry name" value="CRISPR-assoc_prot_Csd1-typ"/>
</dbReference>
<dbReference type="Pfam" id="PF09709">
    <property type="entry name" value="Cas_Csd1"/>
    <property type="match status" value="1"/>
</dbReference>
<organism evidence="1 2">
    <name type="scientific">Microbulbifer halophilus</name>
    <dbReference type="NCBI Taxonomy" id="453963"/>
    <lineage>
        <taxon>Bacteria</taxon>
        <taxon>Pseudomonadati</taxon>
        <taxon>Pseudomonadota</taxon>
        <taxon>Gammaproteobacteria</taxon>
        <taxon>Cellvibrionales</taxon>
        <taxon>Microbulbiferaceae</taxon>
        <taxon>Microbulbifer</taxon>
    </lineage>
</organism>
<dbReference type="NCBIfam" id="TIGR01863">
    <property type="entry name" value="cas_Csd1"/>
    <property type="match status" value="1"/>
</dbReference>
<dbReference type="EMBL" id="JBHUJD010000007">
    <property type="protein sequence ID" value="MFD2310237.1"/>
    <property type="molecule type" value="Genomic_DNA"/>
</dbReference>
<dbReference type="RefSeq" id="WP_265720097.1">
    <property type="nucleotide sequence ID" value="NZ_JAPIVK010000001.1"/>
</dbReference>
<accession>A0ABW5EAB7</accession>
<protein>
    <submittedName>
        <fullName evidence="1">Type I-C CRISPR-associated protein Cas8c/Csd1</fullName>
    </submittedName>
</protein>
<keyword evidence="2" id="KW-1185">Reference proteome</keyword>
<evidence type="ECO:0000313" key="1">
    <source>
        <dbReference type="EMBL" id="MFD2310237.1"/>
    </source>
</evidence>
<dbReference type="CDD" id="cd09757">
    <property type="entry name" value="Cas8c_I-C"/>
    <property type="match status" value="1"/>
</dbReference>
<proteinExistence type="predicted"/>
<dbReference type="Proteomes" id="UP001597425">
    <property type="component" value="Unassembled WGS sequence"/>
</dbReference>
<evidence type="ECO:0000313" key="2">
    <source>
        <dbReference type="Proteomes" id="UP001597425"/>
    </source>
</evidence>
<sequence length="596" mass="66021">MILSALDGYYHRLIEEGKEGVAPIGFSQEKVSYALILAENGSLVDVQDVRDTSGKKPVPAILTVPQPPKRSANIAPCFLWDKSSYVLGAAPAGDQKSCKRALEAHRAFKDMHRKLLKECNSLGIKALLAFFEWWTPETFRESSLFSESMLDGNFVFRMDGEMEYLHECQEGQSVRQAMLQQTDSPSERCLVTGENQPVALLHPSIKGVYGAQTAGASIVSFNLDAFTSYGKSQGQNAPISEQAAFAYTTVLNHLLRKGSRQRLQLGDTSVIFWAEAGSADQAKVAEGAFADLLNPPTTDASETDKLRPTLEAVAKGRPLRELDPELEDSTKLYVLGLAPNASRLSVRFWETGSLRRFAERLAQHYQDLEIKPLPWKTEPSIWRLLLQTVPHREGSQSKSDDIPPQLAGEMTRAILTGRRYPRSLLSNLIMRMRADGDVSLLRVALCKAVLTRDSRIANTTKEKEIPMSLDTDNPDPGYLLGRLFAALENIQQSALGRDINATIRDRYYGAASATPASVFPVLVRNAQNHLSRLRKDNRGAAVNLEKDVNEIVDKLPASFPKSLRIEAQGRFAIGYYHQNKARFDGQKSNAKEGEGS</sequence>
<name>A0ABW5EAB7_9GAMM</name>